<dbReference type="RefSeq" id="WP_066042636.1">
    <property type="nucleotide sequence ID" value="NZ_AP013042.1"/>
</dbReference>
<name>A0A0P0UQ42_9GAMM</name>
<dbReference type="KEGG" id="ebh:BSEPE_0150"/>
<organism evidence="1 2">
    <name type="scientific">endosymbiont of Bathymodiolus septemdierum str. Myojin knoll</name>
    <dbReference type="NCBI Taxonomy" id="1303921"/>
    <lineage>
        <taxon>Bacteria</taxon>
        <taxon>Pseudomonadati</taxon>
        <taxon>Pseudomonadota</taxon>
        <taxon>Gammaproteobacteria</taxon>
        <taxon>sulfur-oxidizing symbionts</taxon>
    </lineage>
</organism>
<dbReference type="STRING" id="1303921.BSEPE_0150"/>
<evidence type="ECO:0000313" key="1">
    <source>
        <dbReference type="EMBL" id="BAS67174.1"/>
    </source>
</evidence>
<dbReference type="AlphaFoldDB" id="A0A0P0UQ42"/>
<gene>
    <name evidence="1" type="ORF">BSEPE_0150</name>
</gene>
<dbReference type="Proteomes" id="UP000067399">
    <property type="component" value="Chromosome"/>
</dbReference>
<sequence>MSTETIKVFPEVTTVILNDDSTVASVTQEYYDLDKVKVHIKENIRLVRQYEKMGYYNLAKPEFINEVITTFTNLELSKKDVIRVNNFMDIQGPTECNRVWQLPDEAKVEVSQKLYGFEITYDSEKWEDFTIKPLNDNPTD</sequence>
<protein>
    <submittedName>
        <fullName evidence="1">Uncharacterized protein</fullName>
    </submittedName>
</protein>
<accession>A0A0P0UQ42</accession>
<keyword evidence="2" id="KW-1185">Reference proteome</keyword>
<dbReference type="EMBL" id="AP013042">
    <property type="protein sequence ID" value="BAS67174.1"/>
    <property type="molecule type" value="Genomic_DNA"/>
</dbReference>
<evidence type="ECO:0000313" key="2">
    <source>
        <dbReference type="Proteomes" id="UP000067399"/>
    </source>
</evidence>
<dbReference type="OrthoDB" id="9789855at2"/>
<proteinExistence type="predicted"/>
<reference evidence="1 2" key="1">
    <citation type="journal article" date="2000" name="Mar. Ecol. Prog. Ser.">
        <title>Phylogenetic characterization of endosymbionts in three hydrothermal vent mussels: influence on host distributions.</title>
        <authorList>
            <person name="Fujiwara Y."/>
            <person name="Takai K."/>
            <person name="Uematsu K."/>
            <person name="Tsuchida S."/>
            <person name="Hunt J.C."/>
            <person name="Hashimoto J."/>
        </authorList>
    </citation>
    <scope>NUCLEOTIDE SEQUENCE [LARGE SCALE GENOMIC DNA]</scope>
    <source>
        <strain evidence="1 2">Myojin Knoll</strain>
    </source>
</reference>
<reference evidence="1 2" key="2">
    <citation type="journal article" date="2016" name="ISME J.">
        <title>Heterogeneous composition of key metabolic gene clusters in a vent mussel symbiont population.</title>
        <authorList>
            <person name="Ikuta T."/>
            <person name="Takaki Y."/>
            <person name="Nagai Y."/>
            <person name="Shimamura S."/>
            <person name="Tsuda M."/>
            <person name="Kawagucci S."/>
            <person name="Aoki Y."/>
            <person name="Inoue K."/>
            <person name="Teruya M."/>
            <person name="Satou K."/>
            <person name="Teruya K."/>
            <person name="Shimoji M."/>
            <person name="Tamotsu H."/>
            <person name="Hirano T."/>
            <person name="Maruyama T."/>
            <person name="Yoshida T."/>
        </authorList>
    </citation>
    <scope>NUCLEOTIDE SEQUENCE [LARGE SCALE GENOMIC DNA]</scope>
    <source>
        <strain evidence="1 2">Myojin Knoll</strain>
    </source>
</reference>